<name>C6AR35_TERTT</name>
<dbReference type="AlphaFoldDB" id="C6AR35"/>
<organism evidence="1 2">
    <name type="scientific">Teredinibacter turnerae (strain ATCC 39867 / T7901)</name>
    <dbReference type="NCBI Taxonomy" id="377629"/>
    <lineage>
        <taxon>Bacteria</taxon>
        <taxon>Pseudomonadati</taxon>
        <taxon>Pseudomonadota</taxon>
        <taxon>Gammaproteobacteria</taxon>
        <taxon>Cellvibrionales</taxon>
        <taxon>Cellvibrionaceae</taxon>
        <taxon>Teredinibacter</taxon>
    </lineage>
</organism>
<dbReference type="KEGG" id="ttu:TERTU_3112"/>
<dbReference type="HOGENOM" id="CLU_3141656_0_0_6"/>
<dbReference type="EMBL" id="CP001614">
    <property type="protein sequence ID" value="ACS93579.1"/>
    <property type="molecule type" value="Genomic_DNA"/>
</dbReference>
<evidence type="ECO:0000313" key="2">
    <source>
        <dbReference type="Proteomes" id="UP000009080"/>
    </source>
</evidence>
<gene>
    <name evidence="1" type="ordered locus">TERTU_3112</name>
</gene>
<dbReference type="Proteomes" id="UP000009080">
    <property type="component" value="Chromosome"/>
</dbReference>
<sequence length="49" mass="5869">MALWDAGFNPRAREERENRYFAITIFAHSFNPRAREEREKSAYTDYALT</sequence>
<reference evidence="1 2" key="1">
    <citation type="journal article" date="2009" name="PLoS ONE">
        <title>The complete genome of Teredinibacter turnerae T7901: an intracellular endosymbiont of marine wood-boring bivalves (shipworms).</title>
        <authorList>
            <person name="Yang J.C."/>
            <person name="Madupu R."/>
            <person name="Durkin A.S."/>
            <person name="Ekborg N.A."/>
            <person name="Pedamallu C.S."/>
            <person name="Hostetler J.B."/>
            <person name="Radune D."/>
            <person name="Toms B.S."/>
            <person name="Henrissat B."/>
            <person name="Coutinho P.M."/>
            <person name="Schwarz S."/>
            <person name="Field L."/>
            <person name="Trindade-Silva A.E."/>
            <person name="Soares C.A.G."/>
            <person name="Elshahawi S."/>
            <person name="Hanora A."/>
            <person name="Schmidt E.W."/>
            <person name="Haygood M.G."/>
            <person name="Posfai J."/>
            <person name="Benner J."/>
            <person name="Madinger C."/>
            <person name="Nove J."/>
            <person name="Anton B."/>
            <person name="Chaudhary K."/>
            <person name="Foster J."/>
            <person name="Holman A."/>
            <person name="Kumar S."/>
            <person name="Lessard P.A."/>
            <person name="Luyten Y.A."/>
            <person name="Slatko B."/>
            <person name="Wood N."/>
            <person name="Wu B."/>
            <person name="Teplitski M."/>
            <person name="Mougous J.D."/>
            <person name="Ward N."/>
            <person name="Eisen J.A."/>
            <person name="Badger J.H."/>
            <person name="Distel D.L."/>
        </authorList>
    </citation>
    <scope>NUCLEOTIDE SEQUENCE [LARGE SCALE GENOMIC DNA]</scope>
    <source>
        <strain evidence="2">ATCC 39867 / T7901</strain>
    </source>
</reference>
<proteinExistence type="predicted"/>
<keyword evidence="2" id="KW-1185">Reference proteome</keyword>
<protein>
    <submittedName>
        <fullName evidence="1">Uncharacterized protein</fullName>
    </submittedName>
</protein>
<evidence type="ECO:0000313" key="1">
    <source>
        <dbReference type="EMBL" id="ACS93579.1"/>
    </source>
</evidence>
<accession>C6AR35</accession>